<dbReference type="EMBL" id="BMDJ01000023">
    <property type="protein sequence ID" value="GGI29546.1"/>
    <property type="molecule type" value="Genomic_DNA"/>
</dbReference>
<organism evidence="1 2">
    <name type="scientific">Pedobacter mendelii</name>
    <dbReference type="NCBI Taxonomy" id="1908240"/>
    <lineage>
        <taxon>Bacteria</taxon>
        <taxon>Pseudomonadati</taxon>
        <taxon>Bacteroidota</taxon>
        <taxon>Sphingobacteriia</taxon>
        <taxon>Sphingobacteriales</taxon>
        <taxon>Sphingobacteriaceae</taxon>
        <taxon>Pedobacter</taxon>
    </lineage>
</organism>
<name>A0ABQ2BM90_9SPHI</name>
<comment type="caution">
    <text evidence="1">The sequence shown here is derived from an EMBL/GenBank/DDBJ whole genome shotgun (WGS) entry which is preliminary data.</text>
</comment>
<keyword evidence="2" id="KW-1185">Reference proteome</keyword>
<accession>A0ABQ2BM90</accession>
<proteinExistence type="predicted"/>
<reference evidence="2" key="1">
    <citation type="journal article" date="2019" name="Int. J. Syst. Evol. Microbiol.">
        <title>The Global Catalogue of Microorganisms (GCM) 10K type strain sequencing project: providing services to taxonomists for standard genome sequencing and annotation.</title>
        <authorList>
            <consortium name="The Broad Institute Genomics Platform"/>
            <consortium name="The Broad Institute Genome Sequencing Center for Infectious Disease"/>
            <person name="Wu L."/>
            <person name="Ma J."/>
        </authorList>
    </citation>
    <scope>NUCLEOTIDE SEQUENCE [LARGE SCALE GENOMIC DNA]</scope>
    <source>
        <strain evidence="2">CCM 8939</strain>
    </source>
</reference>
<dbReference type="Proteomes" id="UP000645390">
    <property type="component" value="Unassembled WGS sequence"/>
</dbReference>
<evidence type="ECO:0000313" key="1">
    <source>
        <dbReference type="EMBL" id="GGI29546.1"/>
    </source>
</evidence>
<protein>
    <submittedName>
        <fullName evidence="1">Uncharacterized protein</fullName>
    </submittedName>
</protein>
<dbReference type="RefSeq" id="WP_188417583.1">
    <property type="nucleotide sequence ID" value="NZ_BMDJ01000023.1"/>
</dbReference>
<evidence type="ECO:0000313" key="2">
    <source>
        <dbReference type="Proteomes" id="UP000645390"/>
    </source>
</evidence>
<sequence>MRQQGGLLLDGKKVSKKSQHFVLNQSWNKQKLTEEMAFAYNHRGLAMEVRIKKIKNVNRDVVETDYWSNFSDGTKVMIRYRTEAIDPLSGLPVFDHIALLSIEP</sequence>
<gene>
    <name evidence="1" type="ORF">GCM10008119_38160</name>
</gene>